<dbReference type="InterPro" id="IPR041679">
    <property type="entry name" value="DNA2/NAM7-like_C"/>
</dbReference>
<dbReference type="GO" id="GO:0005524">
    <property type="term" value="F:ATP binding"/>
    <property type="evidence" value="ECO:0007669"/>
    <property type="project" value="UniProtKB-KW"/>
</dbReference>
<dbReference type="GO" id="GO:0004386">
    <property type="term" value="F:helicase activity"/>
    <property type="evidence" value="ECO:0007669"/>
    <property type="project" value="UniProtKB-KW"/>
</dbReference>
<protein>
    <recommendedName>
        <fullName evidence="5">SAP domain-containing protein</fullName>
    </recommendedName>
</protein>
<name>A0A6C0F9E5_9ZZZZ</name>
<dbReference type="CDD" id="cd18808">
    <property type="entry name" value="SF1_C_Upf1"/>
    <property type="match status" value="1"/>
</dbReference>
<dbReference type="GO" id="GO:0005694">
    <property type="term" value="C:chromosome"/>
    <property type="evidence" value="ECO:0007669"/>
    <property type="project" value="UniProtKB-ARBA"/>
</dbReference>
<dbReference type="Pfam" id="PF13087">
    <property type="entry name" value="AAA_12"/>
    <property type="match status" value="1"/>
</dbReference>
<evidence type="ECO:0000256" key="3">
    <source>
        <dbReference type="ARBA" id="ARBA00022806"/>
    </source>
</evidence>
<dbReference type="GO" id="GO:0006369">
    <property type="term" value="P:termination of RNA polymerase II transcription"/>
    <property type="evidence" value="ECO:0007669"/>
    <property type="project" value="TreeGrafter"/>
</dbReference>
<dbReference type="FunFam" id="3.40.50.300:FF:000326">
    <property type="entry name" value="P-loop containing nucleoside triphosphate hydrolase"/>
    <property type="match status" value="1"/>
</dbReference>
<evidence type="ECO:0000259" key="5">
    <source>
        <dbReference type="PROSITE" id="PS50800"/>
    </source>
</evidence>
<evidence type="ECO:0000256" key="4">
    <source>
        <dbReference type="ARBA" id="ARBA00022840"/>
    </source>
</evidence>
<evidence type="ECO:0000256" key="1">
    <source>
        <dbReference type="ARBA" id="ARBA00022741"/>
    </source>
</evidence>
<accession>A0A6C0F9E5</accession>
<sequence>MEFSLNFINSLISSAKEHRKYSPNPKAIPDSFRTIQNGKDELYNALLFEAHKSMQEPINDYTEPLLCCVDLDLDKSGIITKFVSEVEVEVTYANGEVKEYNNVHELKIFTSPIPYDRHLNAIQYCNPTKLIEHSLLTPTVNCKITVPELKALCKQSGLKVSGLKQELINRLIENYAYPKITIYHGPPGTGKTYTVLKLLVKMLSKLPLNHRFIICAPSNVGTINMYTRARDLGINCTLVMREDKIPAGTIITDEEREKWNPKTARIVFSTVSGRCGSILKREQFHSVIIDEAAQCQEAWAWGLLRTEVINLIMAGDPYQLPAQVSQDGKDLNYGISLMERLMKIGHTSILLNTQRRMHPNIVEFPNQQFYNSKLLTNFDINENYSIKPYEIISIQSNEEKTGTSFSNEIEAKLVISLANKLKQTFNDTIVISPYKGQCELLQKLDPSLIIHTVDSFQGKEADAIIISTVRSGKNIGFWQDYRRLNVALTRAKHVLRIIGSINTWKSSNSVMTSLANYADENAYVKTVSPVDLLKLNIDIRLIDIKHFLNTTIWNEPIIDSRVFTSCKSDLKLEHILAKTIVKLCIGTKHKSTSLVSSTVNDNVAVDWCVIIDENSMTTKLRILNVRYNGTNTNILSDAIKTLEKNGPEWNEICKYECGPTSLSSLPFRGKRPPPKVPEIPRNRNRERFAAQNLVASFRK</sequence>
<dbReference type="InterPro" id="IPR047187">
    <property type="entry name" value="SF1_C_Upf1"/>
</dbReference>
<dbReference type="SMART" id="SM00513">
    <property type="entry name" value="SAP"/>
    <property type="match status" value="1"/>
</dbReference>
<dbReference type="GO" id="GO:0001147">
    <property type="term" value="F:transcription termination site sequence-specific DNA binding"/>
    <property type="evidence" value="ECO:0007669"/>
    <property type="project" value="TreeGrafter"/>
</dbReference>
<dbReference type="InterPro" id="IPR027417">
    <property type="entry name" value="P-loop_NTPase"/>
</dbReference>
<evidence type="ECO:0000313" key="6">
    <source>
        <dbReference type="EMBL" id="QHT37223.1"/>
    </source>
</evidence>
<keyword evidence="3" id="KW-0347">Helicase</keyword>
<evidence type="ECO:0000256" key="2">
    <source>
        <dbReference type="ARBA" id="ARBA00022801"/>
    </source>
</evidence>
<proteinExistence type="predicted"/>
<reference evidence="6" key="1">
    <citation type="journal article" date="2020" name="Nature">
        <title>Giant virus diversity and host interactions through global metagenomics.</title>
        <authorList>
            <person name="Schulz F."/>
            <person name="Roux S."/>
            <person name="Paez-Espino D."/>
            <person name="Jungbluth S."/>
            <person name="Walsh D.A."/>
            <person name="Denef V.J."/>
            <person name="McMahon K.D."/>
            <person name="Konstantinidis K.T."/>
            <person name="Eloe-Fadrosh E.A."/>
            <person name="Kyrpides N.C."/>
            <person name="Woyke T."/>
        </authorList>
    </citation>
    <scope>NUCLEOTIDE SEQUENCE</scope>
    <source>
        <strain evidence="6">GVMAG-S-ERX555967-131</strain>
    </source>
</reference>
<feature type="domain" description="SAP" evidence="5">
    <location>
        <begin position="141"/>
        <end position="175"/>
    </location>
</feature>
<keyword evidence="4" id="KW-0067">ATP-binding</keyword>
<dbReference type="AlphaFoldDB" id="A0A6C0F9E5"/>
<dbReference type="PANTHER" id="PTHR10887">
    <property type="entry name" value="DNA2/NAM7 HELICASE FAMILY"/>
    <property type="match status" value="1"/>
</dbReference>
<dbReference type="GO" id="GO:0016787">
    <property type="term" value="F:hydrolase activity"/>
    <property type="evidence" value="ECO:0007669"/>
    <property type="project" value="UniProtKB-KW"/>
</dbReference>
<dbReference type="SUPFAM" id="SSF52540">
    <property type="entry name" value="P-loop containing nucleoside triphosphate hydrolases"/>
    <property type="match status" value="1"/>
</dbReference>
<organism evidence="6">
    <name type="scientific">viral metagenome</name>
    <dbReference type="NCBI Taxonomy" id="1070528"/>
    <lineage>
        <taxon>unclassified sequences</taxon>
        <taxon>metagenomes</taxon>
        <taxon>organismal metagenomes</taxon>
    </lineage>
</organism>
<dbReference type="InterPro" id="IPR036361">
    <property type="entry name" value="SAP_dom_sf"/>
</dbReference>
<dbReference type="GO" id="GO:0016604">
    <property type="term" value="C:nuclear body"/>
    <property type="evidence" value="ECO:0007669"/>
    <property type="project" value="TreeGrafter"/>
</dbReference>
<keyword evidence="1" id="KW-0547">Nucleotide-binding</keyword>
<keyword evidence="2" id="KW-0378">Hydrolase</keyword>
<dbReference type="PANTHER" id="PTHR10887:SF495">
    <property type="entry name" value="HELICASE SENATAXIN ISOFORM X1-RELATED"/>
    <property type="match status" value="1"/>
</dbReference>
<dbReference type="InterPro" id="IPR045055">
    <property type="entry name" value="DNA2/NAM7-like"/>
</dbReference>
<dbReference type="PROSITE" id="PS50800">
    <property type="entry name" value="SAP"/>
    <property type="match status" value="1"/>
</dbReference>
<dbReference type="SUPFAM" id="SSF68906">
    <property type="entry name" value="SAP domain"/>
    <property type="match status" value="1"/>
</dbReference>
<dbReference type="EMBL" id="MN738791">
    <property type="protein sequence ID" value="QHT37223.1"/>
    <property type="molecule type" value="Genomic_DNA"/>
</dbReference>
<dbReference type="Pfam" id="PF02037">
    <property type="entry name" value="SAP"/>
    <property type="match status" value="1"/>
</dbReference>
<dbReference type="InterPro" id="IPR041677">
    <property type="entry name" value="DNA2/NAM7_AAA_11"/>
</dbReference>
<dbReference type="Gene3D" id="3.40.50.300">
    <property type="entry name" value="P-loop containing nucleotide triphosphate hydrolases"/>
    <property type="match status" value="2"/>
</dbReference>
<dbReference type="Pfam" id="PF13086">
    <property type="entry name" value="AAA_11"/>
    <property type="match status" value="2"/>
</dbReference>
<dbReference type="InterPro" id="IPR003034">
    <property type="entry name" value="SAP_dom"/>
</dbReference>